<dbReference type="Pfam" id="PF02109">
    <property type="entry name" value="DAD"/>
    <property type="match status" value="1"/>
</dbReference>
<organism evidence="12 13">
    <name type="scientific">Coptis chinensis</name>
    <dbReference type="NCBI Taxonomy" id="261450"/>
    <lineage>
        <taxon>Eukaryota</taxon>
        <taxon>Viridiplantae</taxon>
        <taxon>Streptophyta</taxon>
        <taxon>Embryophyta</taxon>
        <taxon>Tracheophyta</taxon>
        <taxon>Spermatophyta</taxon>
        <taxon>Magnoliopsida</taxon>
        <taxon>Ranunculales</taxon>
        <taxon>Ranunculaceae</taxon>
        <taxon>Coptidoideae</taxon>
        <taxon>Coptis</taxon>
    </lineage>
</organism>
<comment type="similarity">
    <text evidence="4 11">Belongs to the DAD/OST2 family.</text>
</comment>
<evidence type="ECO:0000256" key="11">
    <source>
        <dbReference type="RuleBase" id="RU361136"/>
    </source>
</evidence>
<dbReference type="AlphaFoldDB" id="A0A835GXT0"/>
<comment type="pathway">
    <text evidence="3 11">Protein modification; protein glycosylation.</text>
</comment>
<comment type="caution">
    <text evidence="12">The sequence shown here is derived from an EMBL/GenBank/DDBJ whole genome shotgun (WGS) entry which is preliminary data.</text>
</comment>
<evidence type="ECO:0000256" key="3">
    <source>
        <dbReference type="ARBA" id="ARBA00004922"/>
    </source>
</evidence>
<evidence type="ECO:0000256" key="7">
    <source>
        <dbReference type="ARBA" id="ARBA00022703"/>
    </source>
</evidence>
<dbReference type="UniPathway" id="UPA00378"/>
<dbReference type="GO" id="GO:0006487">
    <property type="term" value="P:protein N-linked glycosylation"/>
    <property type="evidence" value="ECO:0007669"/>
    <property type="project" value="TreeGrafter"/>
</dbReference>
<gene>
    <name evidence="12" type="ORF">IFM89_016784</name>
</gene>
<evidence type="ECO:0000256" key="8">
    <source>
        <dbReference type="ARBA" id="ARBA00022824"/>
    </source>
</evidence>
<evidence type="ECO:0000256" key="5">
    <source>
        <dbReference type="ARBA" id="ARBA00011157"/>
    </source>
</evidence>
<evidence type="ECO:0000256" key="9">
    <source>
        <dbReference type="ARBA" id="ARBA00022989"/>
    </source>
</evidence>
<comment type="subcellular location">
    <subcellularLocation>
        <location evidence="2 11">Endoplasmic reticulum membrane</location>
        <topology evidence="2 11">Multi-pass membrane protein</topology>
    </subcellularLocation>
</comment>
<comment type="subunit">
    <text evidence="5 11">Component of the oligosaccharyltransferase (OST) complex.</text>
</comment>
<evidence type="ECO:0000256" key="6">
    <source>
        <dbReference type="ARBA" id="ARBA00022692"/>
    </source>
</evidence>
<keyword evidence="7" id="KW-0053">Apoptosis</keyword>
<protein>
    <recommendedName>
        <fullName evidence="11">Dolichyl-diphosphooligosaccharide--protein glycosyltransferase subunit DAD1</fullName>
        <shortName evidence="11">Oligosaccharyl transferase subunit DAD1</shortName>
    </recommendedName>
</protein>
<name>A0A835GXT0_9MAGN</name>
<dbReference type="EMBL" id="JADFTS010000009">
    <property type="protein sequence ID" value="KAF9588846.1"/>
    <property type="molecule type" value="Genomic_DNA"/>
</dbReference>
<dbReference type="GO" id="GO:0008250">
    <property type="term" value="C:oligosaccharyltransferase complex"/>
    <property type="evidence" value="ECO:0007669"/>
    <property type="project" value="InterPro"/>
</dbReference>
<evidence type="ECO:0000313" key="13">
    <source>
        <dbReference type="Proteomes" id="UP000631114"/>
    </source>
</evidence>
<keyword evidence="8 11" id="KW-0256">Endoplasmic reticulum</keyword>
<evidence type="ECO:0000256" key="4">
    <source>
        <dbReference type="ARBA" id="ARBA00009386"/>
    </source>
</evidence>
<feature type="transmembrane region" description="Helical" evidence="11">
    <location>
        <begin position="163"/>
        <end position="181"/>
    </location>
</feature>
<dbReference type="Proteomes" id="UP000631114">
    <property type="component" value="Unassembled WGS sequence"/>
</dbReference>
<comment type="caution">
    <text evidence="11">Lacks conserved residue(s) required for the propagation of feature annotation.</text>
</comment>
<keyword evidence="6 11" id="KW-0812">Transmembrane</keyword>
<keyword evidence="13" id="KW-1185">Reference proteome</keyword>
<reference evidence="12 13" key="1">
    <citation type="submission" date="2020-10" db="EMBL/GenBank/DDBJ databases">
        <title>The Coptis chinensis genome and diversification of protoberbering-type alkaloids.</title>
        <authorList>
            <person name="Wang B."/>
            <person name="Shu S."/>
            <person name="Song C."/>
            <person name="Liu Y."/>
        </authorList>
    </citation>
    <scope>NUCLEOTIDE SEQUENCE [LARGE SCALE GENOMIC DNA]</scope>
    <source>
        <strain evidence="12">HL-2020</strain>
        <tissue evidence="12">Leaf</tissue>
    </source>
</reference>
<dbReference type="PANTHER" id="PTHR10705:SF0">
    <property type="entry name" value="DOLICHYL-DIPHOSPHOOLIGOSACCHARIDE--PROTEIN GLYCOSYLTRANSFERASE SUBUNIT DAD1"/>
    <property type="match status" value="1"/>
</dbReference>
<comment type="function">
    <text evidence="1 11">Subunit of the oligosaccharyl transferase (OST) complex that catalyzes the initial transfer of a defined glycan (Glc(3)Man(9)GlcNAc(2) in eukaryotes) from the lipid carrier dolichol-pyrophosphate to an asparagine residue within an Asn-X-Ser/Thr consensus motif in nascent polypeptide chains, the first step in protein N-glycosylation. N-glycosylation occurs cotranslationally and the complex associates with the Sec61 complex at the channel-forming translocon complex that mediates protein translocation across the endoplasmic reticulum (ER). All subunits are required for a maximal enzyme activity.</text>
</comment>
<dbReference type="PANTHER" id="PTHR10705">
    <property type="entry name" value="DOLICHYL-DIPHOSPHOOLIGOSACCHARIDE--PROTEIN GLYCOSYLTRANSFERASE SUBUNIT DAD1"/>
    <property type="match status" value="1"/>
</dbReference>
<evidence type="ECO:0000313" key="12">
    <source>
        <dbReference type="EMBL" id="KAF9588846.1"/>
    </source>
</evidence>
<keyword evidence="9 11" id="KW-1133">Transmembrane helix</keyword>
<proteinExistence type="inferred from homology"/>
<feature type="transmembrane region" description="Helical" evidence="11">
    <location>
        <begin position="187"/>
        <end position="205"/>
    </location>
</feature>
<evidence type="ECO:0000256" key="2">
    <source>
        <dbReference type="ARBA" id="ARBA00004477"/>
    </source>
</evidence>
<sequence>MARSSTSSTTTTKDAQALFQSLRSAYVATPTNLKIIDLYVMFAIFTAVIQLREPAPSSTSHMPLAGVPFVMCPFTGSHSQQGQAPRADTITMEKLIFPLPAENSRAPNSLGLVLRTCSLRWNPFYKTQTRKLATRFLSCPISIDLDGLCIKWEAARQSHKRSCFLVTGPVVYMAIVGSFPFNSFLSGVLSCVGTAVLAVCLRIQVNKENKEFKDLPPERAFCRFCTMQSGASFGDYEFPWIVGRRRELCLCLIRPVTGTSRNSLAFISLKRRHVGWSMYWAGLKIETPASVVDL</sequence>
<evidence type="ECO:0000256" key="1">
    <source>
        <dbReference type="ARBA" id="ARBA00002791"/>
    </source>
</evidence>
<dbReference type="InterPro" id="IPR003038">
    <property type="entry name" value="DAD/Ost2"/>
</dbReference>
<accession>A0A835GXT0</accession>
<keyword evidence="10 11" id="KW-0472">Membrane</keyword>
<evidence type="ECO:0000256" key="10">
    <source>
        <dbReference type="ARBA" id="ARBA00023136"/>
    </source>
</evidence>
<dbReference type="OrthoDB" id="445566at2759"/>